<accession>A0ABT6MID5</accession>
<proteinExistence type="predicted"/>
<evidence type="ECO:0000313" key="2">
    <source>
        <dbReference type="EMBL" id="MDH6284083.1"/>
    </source>
</evidence>
<organism evidence="2 3">
    <name type="scientific">Prescottella agglutinans</name>
    <dbReference type="NCBI Taxonomy" id="1644129"/>
    <lineage>
        <taxon>Bacteria</taxon>
        <taxon>Bacillati</taxon>
        <taxon>Actinomycetota</taxon>
        <taxon>Actinomycetes</taxon>
        <taxon>Mycobacteriales</taxon>
        <taxon>Nocardiaceae</taxon>
        <taxon>Prescottella</taxon>
    </lineage>
</organism>
<name>A0ABT6MID5_9NOCA</name>
<dbReference type="Proteomes" id="UP001160334">
    <property type="component" value="Unassembled WGS sequence"/>
</dbReference>
<feature type="region of interest" description="Disordered" evidence="1">
    <location>
        <begin position="1"/>
        <end position="41"/>
    </location>
</feature>
<keyword evidence="3" id="KW-1185">Reference proteome</keyword>
<evidence type="ECO:0000313" key="3">
    <source>
        <dbReference type="Proteomes" id="UP001160334"/>
    </source>
</evidence>
<sequence length="73" mass="7795">MHAYATAAQPAEITRNQAPPDENASPGATEANTLHPKNATISRNTAAAEQNANLCRHHHVDRGDHTCADLTAR</sequence>
<protein>
    <submittedName>
        <fullName evidence="2">Uncharacterized protein</fullName>
    </submittedName>
</protein>
<comment type="caution">
    <text evidence="2">The sequence shown here is derived from an EMBL/GenBank/DDBJ whole genome shotgun (WGS) entry which is preliminary data.</text>
</comment>
<reference evidence="2 3" key="1">
    <citation type="submission" date="2023-04" db="EMBL/GenBank/DDBJ databases">
        <title>Forest soil microbial communities from Buena Vista Peninsula, Colon Province, Panama.</title>
        <authorList>
            <person name="Bouskill N."/>
        </authorList>
    </citation>
    <scope>NUCLEOTIDE SEQUENCE [LARGE SCALE GENOMIC DNA]</scope>
    <source>
        <strain evidence="2 3">CFH S0262</strain>
    </source>
</reference>
<dbReference type="RefSeq" id="WP_280763330.1">
    <property type="nucleotide sequence ID" value="NZ_JARXVC010000018.1"/>
</dbReference>
<dbReference type="EMBL" id="JARXVC010000018">
    <property type="protein sequence ID" value="MDH6284083.1"/>
    <property type="molecule type" value="Genomic_DNA"/>
</dbReference>
<evidence type="ECO:0000256" key="1">
    <source>
        <dbReference type="SAM" id="MobiDB-lite"/>
    </source>
</evidence>
<gene>
    <name evidence="2" type="ORF">M2280_005335</name>
</gene>